<evidence type="ECO:0000256" key="2">
    <source>
        <dbReference type="ARBA" id="ARBA00022475"/>
    </source>
</evidence>
<sequence length="374" mass="39139">MNIFDTLGNLLGQTAFLGLEWGNYLMIVVACAFLYLAIAKGFEPLLLVPIAFGMLLVNIYPPIMEEGGLLNYFFKLDEWAILPSLIFMGVGAQTDFGPLIANPKSFLLGAAAQFGIYAAYIGAMLLGFGDKAAAAIAIIGGADGPTSIFLANKLGQQAILGPIAVAAYSYMSLVPIIQPPIMKLLTTEKERKIKMEQLRPVSKLERILFPIIVTIVVCMILPSTAPLVGMLMLGNLFKESGVVRQLTETASNAMMYIVVILLGTSVGATTSASAFLNVATLKIVLLGLIAFAFGTAAGVLLGKLMCKLSGGKINPLIGSAGVSAVPMAARVSQKVGAEADPTNFLLMHAMGPNVAGVIGTAVAAGTFMAVFGVK</sequence>
<dbReference type="AlphaFoldDB" id="A0A7G9G4E5"/>
<dbReference type="EMBL" id="CP060634">
    <property type="protein sequence ID" value="QNM05677.1"/>
    <property type="molecule type" value="Genomic_DNA"/>
</dbReference>
<feature type="transmembrane region" description="Helical" evidence="8">
    <location>
        <begin position="106"/>
        <end position="126"/>
    </location>
</feature>
<dbReference type="NCBIfam" id="TIGR01109">
    <property type="entry name" value="Na_pump_decarbB"/>
    <property type="match status" value="1"/>
</dbReference>
<evidence type="ECO:0000256" key="8">
    <source>
        <dbReference type="SAM" id="Phobius"/>
    </source>
</evidence>
<feature type="transmembrane region" description="Helical" evidence="8">
    <location>
        <begin position="207"/>
        <end position="233"/>
    </location>
</feature>
<evidence type="ECO:0000256" key="5">
    <source>
        <dbReference type="ARBA" id="ARBA00022989"/>
    </source>
</evidence>
<dbReference type="GO" id="GO:0016829">
    <property type="term" value="F:lyase activity"/>
    <property type="evidence" value="ECO:0007669"/>
    <property type="project" value="InterPro"/>
</dbReference>
<keyword evidence="10" id="KW-1185">Reference proteome</keyword>
<keyword evidence="3 8" id="KW-0812">Transmembrane</keyword>
<name>A0A7G9G4E5_9FIRM</name>
<proteinExistence type="predicted"/>
<evidence type="ECO:0000256" key="3">
    <source>
        <dbReference type="ARBA" id="ARBA00022692"/>
    </source>
</evidence>
<feature type="transmembrane region" description="Helical" evidence="8">
    <location>
        <begin position="253"/>
        <end position="276"/>
    </location>
</feature>
<keyword evidence="7" id="KW-0813">Transport</keyword>
<dbReference type="RefSeq" id="WP_249302886.1">
    <property type="nucleotide sequence ID" value="NZ_CP060634.1"/>
</dbReference>
<evidence type="ECO:0000256" key="6">
    <source>
        <dbReference type="ARBA" id="ARBA00023136"/>
    </source>
</evidence>
<comment type="subcellular location">
    <subcellularLocation>
        <location evidence="1">Cell membrane</location>
        <topology evidence="1">Multi-pass membrane protein</topology>
    </subcellularLocation>
</comment>
<keyword evidence="7" id="KW-0406">Ion transport</keyword>
<evidence type="ECO:0000256" key="4">
    <source>
        <dbReference type="ARBA" id="ARBA00022967"/>
    </source>
</evidence>
<feature type="transmembrane region" description="Helical" evidence="8">
    <location>
        <begin position="45"/>
        <end position="63"/>
    </location>
</feature>
<evidence type="ECO:0000313" key="9">
    <source>
        <dbReference type="EMBL" id="QNM05677.1"/>
    </source>
</evidence>
<organism evidence="9 10">
    <name type="scientific">Qiania dongpingensis</name>
    <dbReference type="NCBI Taxonomy" id="2763669"/>
    <lineage>
        <taxon>Bacteria</taxon>
        <taxon>Bacillati</taxon>
        <taxon>Bacillota</taxon>
        <taxon>Clostridia</taxon>
        <taxon>Lachnospirales</taxon>
        <taxon>Lachnospiraceae</taxon>
        <taxon>Qiania</taxon>
    </lineage>
</organism>
<keyword evidence="7" id="KW-0739">Sodium transport</keyword>
<feature type="transmembrane region" description="Helical" evidence="8">
    <location>
        <begin position="21"/>
        <end position="38"/>
    </location>
</feature>
<dbReference type="Proteomes" id="UP000515823">
    <property type="component" value="Chromosome"/>
</dbReference>
<gene>
    <name evidence="9" type="ORF">H9Q78_00450</name>
</gene>
<keyword evidence="5 8" id="KW-1133">Transmembrane helix</keyword>
<dbReference type="PANTHER" id="PTHR35806:SF1">
    <property type="entry name" value="OXALOACETATE DECARBOXYLASE BETA CHAIN 2"/>
    <property type="match status" value="1"/>
</dbReference>
<accession>A0A7G9G4E5</accession>
<dbReference type="GO" id="GO:0005886">
    <property type="term" value="C:plasma membrane"/>
    <property type="evidence" value="ECO:0007669"/>
    <property type="project" value="UniProtKB-SubCell"/>
</dbReference>
<feature type="transmembrane region" description="Helical" evidence="8">
    <location>
        <begin position="354"/>
        <end position="373"/>
    </location>
</feature>
<keyword evidence="4" id="KW-1278">Translocase</keyword>
<protein>
    <submittedName>
        <fullName evidence="9">Sodium ion-translocating decarboxylase subunit beta</fullName>
    </submittedName>
</protein>
<feature type="transmembrane region" description="Helical" evidence="8">
    <location>
        <begin position="283"/>
        <end position="302"/>
    </location>
</feature>
<keyword evidence="2 7" id="KW-1003">Cell membrane</keyword>
<feature type="transmembrane region" description="Helical" evidence="8">
    <location>
        <begin position="163"/>
        <end position="186"/>
    </location>
</feature>
<dbReference type="Pfam" id="PF03977">
    <property type="entry name" value="OAD_beta"/>
    <property type="match status" value="1"/>
</dbReference>
<evidence type="ECO:0000313" key="10">
    <source>
        <dbReference type="Proteomes" id="UP000515823"/>
    </source>
</evidence>
<keyword evidence="6 7" id="KW-0472">Membrane</keyword>
<reference evidence="9 10" key="1">
    <citation type="submission" date="2020-08" db="EMBL/GenBank/DDBJ databases">
        <authorList>
            <person name="Liu C."/>
            <person name="Sun Q."/>
        </authorList>
    </citation>
    <scope>NUCLEOTIDE SEQUENCE [LARGE SCALE GENOMIC DNA]</scope>
    <source>
        <strain evidence="9 10">NSJ-38</strain>
    </source>
</reference>
<evidence type="ECO:0000256" key="1">
    <source>
        <dbReference type="ARBA" id="ARBA00004651"/>
    </source>
</evidence>
<dbReference type="PIRSF" id="PIRSF015658">
    <property type="entry name" value="MmdB_OadB"/>
    <property type="match status" value="1"/>
</dbReference>
<dbReference type="InterPro" id="IPR005661">
    <property type="entry name" value="OadB_MmdB"/>
</dbReference>
<dbReference type="PANTHER" id="PTHR35806">
    <property type="entry name" value="OXALOACETATE DECARBOXYLASE BETA CHAIN 2"/>
    <property type="match status" value="1"/>
</dbReference>
<dbReference type="GO" id="GO:0006814">
    <property type="term" value="P:sodium ion transport"/>
    <property type="evidence" value="ECO:0007669"/>
    <property type="project" value="UniProtKB-UniRule"/>
</dbReference>
<evidence type="ECO:0000256" key="7">
    <source>
        <dbReference type="PIRNR" id="PIRNR015658"/>
    </source>
</evidence>
<dbReference type="KEGG" id="qdo:H9Q78_00450"/>
<keyword evidence="7" id="KW-0915">Sodium</keyword>